<reference evidence="6 7" key="1">
    <citation type="submission" date="2014-03" db="EMBL/GenBank/DDBJ databases">
        <title>The draft genome sequence of Marivita geojedonensis KCTC 23882.</title>
        <authorList>
            <person name="Lai Q."/>
            <person name="Shao Z."/>
        </authorList>
    </citation>
    <scope>NUCLEOTIDE SEQUENCE [LARGE SCALE GENOMIC DNA]</scope>
    <source>
        <strain evidence="6 7">DPG-138</strain>
    </source>
</reference>
<evidence type="ECO:0000313" key="6">
    <source>
        <dbReference type="EMBL" id="OSQ51366.1"/>
    </source>
</evidence>
<dbReference type="Pfam" id="PF00126">
    <property type="entry name" value="HTH_1"/>
    <property type="match status" value="1"/>
</dbReference>
<dbReference type="SUPFAM" id="SSF46785">
    <property type="entry name" value="Winged helix' DNA-binding domain"/>
    <property type="match status" value="1"/>
</dbReference>
<keyword evidence="2" id="KW-0805">Transcription regulation</keyword>
<keyword evidence="7" id="KW-1185">Reference proteome</keyword>
<keyword evidence="3" id="KW-0238">DNA-binding</keyword>
<dbReference type="SUPFAM" id="SSF53850">
    <property type="entry name" value="Periplasmic binding protein-like II"/>
    <property type="match status" value="1"/>
</dbReference>
<comment type="similarity">
    <text evidence="1">Belongs to the LysR transcriptional regulatory family.</text>
</comment>
<dbReference type="GO" id="GO:0003700">
    <property type="term" value="F:DNA-binding transcription factor activity"/>
    <property type="evidence" value="ECO:0007669"/>
    <property type="project" value="InterPro"/>
</dbReference>
<organism evidence="6 7">
    <name type="scientific">Marivita geojedonensis</name>
    <dbReference type="NCBI Taxonomy" id="1123756"/>
    <lineage>
        <taxon>Bacteria</taxon>
        <taxon>Pseudomonadati</taxon>
        <taxon>Pseudomonadota</taxon>
        <taxon>Alphaproteobacteria</taxon>
        <taxon>Rhodobacterales</taxon>
        <taxon>Roseobacteraceae</taxon>
        <taxon>Marivita</taxon>
    </lineage>
</organism>
<proteinExistence type="inferred from homology"/>
<dbReference type="RefSeq" id="WP_085636168.1">
    <property type="nucleotide sequence ID" value="NZ_JFKC01000005.1"/>
</dbReference>
<dbReference type="PROSITE" id="PS50931">
    <property type="entry name" value="HTH_LYSR"/>
    <property type="match status" value="1"/>
</dbReference>
<dbReference type="PANTHER" id="PTHR30126:SF91">
    <property type="entry name" value="LYSR FAMILY TRANSCRIPTIONAL REGULATOR"/>
    <property type="match status" value="1"/>
</dbReference>
<dbReference type="Pfam" id="PF03466">
    <property type="entry name" value="LysR_substrate"/>
    <property type="match status" value="1"/>
</dbReference>
<dbReference type="InterPro" id="IPR005119">
    <property type="entry name" value="LysR_subst-bd"/>
</dbReference>
<dbReference type="CDD" id="cd05466">
    <property type="entry name" value="PBP2_LTTR_substrate"/>
    <property type="match status" value="1"/>
</dbReference>
<dbReference type="GO" id="GO:0000976">
    <property type="term" value="F:transcription cis-regulatory region binding"/>
    <property type="evidence" value="ECO:0007669"/>
    <property type="project" value="TreeGrafter"/>
</dbReference>
<gene>
    <name evidence="6" type="ORF">MGEO_07775</name>
</gene>
<dbReference type="Gene3D" id="3.40.190.290">
    <property type="match status" value="1"/>
</dbReference>
<accession>A0A1X4NLX5</accession>
<dbReference type="InterPro" id="IPR036390">
    <property type="entry name" value="WH_DNA-bd_sf"/>
</dbReference>
<protein>
    <recommendedName>
        <fullName evidence="5">HTH lysR-type domain-containing protein</fullName>
    </recommendedName>
</protein>
<evidence type="ECO:0000256" key="3">
    <source>
        <dbReference type="ARBA" id="ARBA00023125"/>
    </source>
</evidence>
<evidence type="ECO:0000256" key="2">
    <source>
        <dbReference type="ARBA" id="ARBA00023015"/>
    </source>
</evidence>
<dbReference type="Gene3D" id="1.10.10.10">
    <property type="entry name" value="Winged helix-like DNA-binding domain superfamily/Winged helix DNA-binding domain"/>
    <property type="match status" value="1"/>
</dbReference>
<dbReference type="PRINTS" id="PR00039">
    <property type="entry name" value="HTHLYSR"/>
</dbReference>
<dbReference type="FunFam" id="1.10.10.10:FF:000001">
    <property type="entry name" value="LysR family transcriptional regulator"/>
    <property type="match status" value="1"/>
</dbReference>
<dbReference type="STRING" id="1123756.MGEO_07775"/>
<feature type="domain" description="HTH lysR-type" evidence="5">
    <location>
        <begin position="8"/>
        <end position="65"/>
    </location>
</feature>
<dbReference type="OrthoDB" id="9815174at2"/>
<sequence>MSDFANNLDWNLLRVFMVVMQEKNMTKAAAALYRTQPAVSQAMKRLEESAGVQLFERRRSGLLPTRAGQELLEQIRPIFASIARMPQTLSQAPRAVSGKVVLASIDQVISPEIDRAIERFFYDHPAVDLEITIETTEKILRAVTLGTVTLGITDGTIPDSLEARELLHERFGLFCGRNHPLNGRRDVSNSELRAEPFIGFNADVLGGKHMSDVTAYRAKVSIGQRVRGQSPYVNEVRRMIELGLGIGFLPLHLAEPFVAKGSLWQLPPYSEEPSARIYLVTNSEIQLSEAEELFCDYVSAHAERTGAIS</sequence>
<dbReference type="EMBL" id="JFKC01000005">
    <property type="protein sequence ID" value="OSQ51366.1"/>
    <property type="molecule type" value="Genomic_DNA"/>
</dbReference>
<evidence type="ECO:0000256" key="4">
    <source>
        <dbReference type="ARBA" id="ARBA00023163"/>
    </source>
</evidence>
<dbReference type="InterPro" id="IPR000847">
    <property type="entry name" value="LysR_HTH_N"/>
</dbReference>
<dbReference type="AlphaFoldDB" id="A0A1X4NLX5"/>
<dbReference type="InterPro" id="IPR036388">
    <property type="entry name" value="WH-like_DNA-bd_sf"/>
</dbReference>
<evidence type="ECO:0000259" key="5">
    <source>
        <dbReference type="PROSITE" id="PS50931"/>
    </source>
</evidence>
<dbReference type="PANTHER" id="PTHR30126">
    <property type="entry name" value="HTH-TYPE TRANSCRIPTIONAL REGULATOR"/>
    <property type="match status" value="1"/>
</dbReference>
<keyword evidence="4" id="KW-0804">Transcription</keyword>
<evidence type="ECO:0000256" key="1">
    <source>
        <dbReference type="ARBA" id="ARBA00009437"/>
    </source>
</evidence>
<name>A0A1X4NLX5_9RHOB</name>
<comment type="caution">
    <text evidence="6">The sequence shown here is derived from an EMBL/GenBank/DDBJ whole genome shotgun (WGS) entry which is preliminary data.</text>
</comment>
<evidence type="ECO:0000313" key="7">
    <source>
        <dbReference type="Proteomes" id="UP000193926"/>
    </source>
</evidence>
<dbReference type="Proteomes" id="UP000193926">
    <property type="component" value="Unassembled WGS sequence"/>
</dbReference>